<evidence type="ECO:0000313" key="3">
    <source>
        <dbReference type="Proteomes" id="UP001596107"/>
    </source>
</evidence>
<evidence type="ECO:0000313" key="2">
    <source>
        <dbReference type="EMBL" id="MFC5587145.1"/>
    </source>
</evidence>
<keyword evidence="3" id="KW-1185">Reference proteome</keyword>
<accession>A0ABW0TE01</accession>
<feature type="transmembrane region" description="Helical" evidence="1">
    <location>
        <begin position="12"/>
        <end position="28"/>
    </location>
</feature>
<dbReference type="Proteomes" id="UP001596107">
    <property type="component" value="Unassembled WGS sequence"/>
</dbReference>
<keyword evidence="1" id="KW-0472">Membrane</keyword>
<protein>
    <submittedName>
        <fullName evidence="2">DUF3329 domain-containing protein</fullName>
    </submittedName>
</protein>
<comment type="caution">
    <text evidence="2">The sequence shown here is derived from an EMBL/GenBank/DDBJ whole genome shotgun (WGS) entry which is preliminary data.</text>
</comment>
<dbReference type="EMBL" id="JBHSNB010000005">
    <property type="protein sequence ID" value="MFC5587145.1"/>
    <property type="molecule type" value="Genomic_DNA"/>
</dbReference>
<evidence type="ECO:0000256" key="1">
    <source>
        <dbReference type="SAM" id="Phobius"/>
    </source>
</evidence>
<sequence length="64" mass="7295">MIDARHPFFRPLWRRVAVVAVCLGWGVFEFVSGAPFWGILYTAVGVYAAWSLLYTFKPGDIENE</sequence>
<reference evidence="3" key="1">
    <citation type="journal article" date="2019" name="Int. J. Syst. Evol. Microbiol.">
        <title>The Global Catalogue of Microorganisms (GCM) 10K type strain sequencing project: providing services to taxonomists for standard genome sequencing and annotation.</title>
        <authorList>
            <consortium name="The Broad Institute Genomics Platform"/>
            <consortium name="The Broad Institute Genome Sequencing Center for Infectious Disease"/>
            <person name="Wu L."/>
            <person name="Ma J."/>
        </authorList>
    </citation>
    <scope>NUCLEOTIDE SEQUENCE [LARGE SCALE GENOMIC DNA]</scope>
    <source>
        <strain evidence="3">JCM 3366</strain>
    </source>
</reference>
<proteinExistence type="predicted"/>
<keyword evidence="1" id="KW-1133">Transmembrane helix</keyword>
<name>A0ABW0TE01_9HYPH</name>
<keyword evidence="1" id="KW-0812">Transmembrane</keyword>
<gene>
    <name evidence="2" type="ORF">ACFPOD_18670</name>
</gene>
<dbReference type="RefSeq" id="WP_246638006.1">
    <property type="nucleotide sequence ID" value="NZ_CP078144.1"/>
</dbReference>
<organism evidence="2 3">
    <name type="scientific">Nitratireductor kimnyeongensis</name>
    <dbReference type="NCBI Taxonomy" id="430679"/>
    <lineage>
        <taxon>Bacteria</taxon>
        <taxon>Pseudomonadati</taxon>
        <taxon>Pseudomonadota</taxon>
        <taxon>Alphaproteobacteria</taxon>
        <taxon>Hyphomicrobiales</taxon>
        <taxon>Phyllobacteriaceae</taxon>
        <taxon>Nitratireductor</taxon>
    </lineage>
</organism>
<feature type="transmembrane region" description="Helical" evidence="1">
    <location>
        <begin position="34"/>
        <end position="56"/>
    </location>
</feature>